<keyword evidence="4" id="KW-1185">Reference proteome</keyword>
<keyword evidence="1" id="KW-0175">Coiled coil</keyword>
<proteinExistence type="predicted"/>
<feature type="coiled-coil region" evidence="1">
    <location>
        <begin position="50"/>
        <end position="84"/>
    </location>
</feature>
<comment type="caution">
    <text evidence="3">The sequence shown here is derived from an EMBL/GenBank/DDBJ whole genome shotgun (WGS) entry which is preliminary data.</text>
</comment>
<protein>
    <submittedName>
        <fullName evidence="3">Uncharacterized protein</fullName>
    </submittedName>
</protein>
<dbReference type="AlphaFoldDB" id="A0A8H4NI90"/>
<evidence type="ECO:0000256" key="1">
    <source>
        <dbReference type="SAM" id="Coils"/>
    </source>
</evidence>
<sequence>MEDFAPNNDSSELADQERSDIEPQLKQGYPSGELMDIDDCQEQQRQIPSESALQAELVDLKTQLQEKAQKLEELQEKCDIMSKDAIMNSEKLKESQEKCDKISQDVIKKDQDVTKFRKLWKKAAMEHDKFRASGQGFYQITDEYLVELINHLRLNIRDLSIQYFDGIALKGDRFTFYEPDYLKHLDNTTLERDGFMRYLKSSTKSHEVVQAFLWRVIVFEIFEKFEWLGAETSADFRHLRHGLKPPLLVNTEGGPPVPNHEAERKFHSWSSTTISMLLTSIDVEKANNYMKHITGYHVNRIINTVGDLLRKDRERSFKNQLSAIITEAFALDKEISRQVARVIWKFNVPQQEEKADHPHAAPDKSDLVMAPAVFKRGKSTGEGFDHETKLLDIVEGSK</sequence>
<reference evidence="3 4" key="1">
    <citation type="submission" date="2020-01" db="EMBL/GenBank/DDBJ databases">
        <title>Identification and distribution of gene clusters putatively required for synthesis of sphingolipid metabolism inhibitors in phylogenetically diverse species of the filamentous fungus Fusarium.</title>
        <authorList>
            <person name="Kim H.-S."/>
            <person name="Busman M."/>
            <person name="Brown D.W."/>
            <person name="Divon H."/>
            <person name="Uhlig S."/>
            <person name="Proctor R.H."/>
        </authorList>
    </citation>
    <scope>NUCLEOTIDE SEQUENCE [LARGE SCALE GENOMIC DNA]</scope>
    <source>
        <strain evidence="3 4">NRRL 13308</strain>
    </source>
</reference>
<evidence type="ECO:0000313" key="4">
    <source>
        <dbReference type="Proteomes" id="UP000536711"/>
    </source>
</evidence>
<name>A0A8H4NI90_9HYPO</name>
<feature type="region of interest" description="Disordered" evidence="2">
    <location>
        <begin position="1"/>
        <end position="34"/>
    </location>
</feature>
<evidence type="ECO:0000313" key="3">
    <source>
        <dbReference type="EMBL" id="KAF4436065.1"/>
    </source>
</evidence>
<evidence type="ECO:0000256" key="2">
    <source>
        <dbReference type="SAM" id="MobiDB-lite"/>
    </source>
</evidence>
<accession>A0A8H4NI90</accession>
<dbReference type="EMBL" id="JAADJF010000158">
    <property type="protein sequence ID" value="KAF4436065.1"/>
    <property type="molecule type" value="Genomic_DNA"/>
</dbReference>
<gene>
    <name evidence="3" type="ORF">FACUT_6756</name>
</gene>
<organism evidence="3 4">
    <name type="scientific">Fusarium acutatum</name>
    <dbReference type="NCBI Taxonomy" id="78861"/>
    <lineage>
        <taxon>Eukaryota</taxon>
        <taxon>Fungi</taxon>
        <taxon>Dikarya</taxon>
        <taxon>Ascomycota</taxon>
        <taxon>Pezizomycotina</taxon>
        <taxon>Sordariomycetes</taxon>
        <taxon>Hypocreomycetidae</taxon>
        <taxon>Hypocreales</taxon>
        <taxon>Nectriaceae</taxon>
        <taxon>Fusarium</taxon>
        <taxon>Fusarium fujikuroi species complex</taxon>
    </lineage>
</organism>
<dbReference type="OrthoDB" id="5213630at2759"/>
<dbReference type="Proteomes" id="UP000536711">
    <property type="component" value="Unassembled WGS sequence"/>
</dbReference>